<name>A0A8J4T048_9TREM</name>
<evidence type="ECO:0000313" key="2">
    <source>
        <dbReference type="EMBL" id="KAF5395236.1"/>
    </source>
</evidence>
<keyword evidence="1" id="KW-0175">Coiled coil</keyword>
<feature type="coiled-coil region" evidence="1">
    <location>
        <begin position="36"/>
        <end position="70"/>
    </location>
</feature>
<dbReference type="AlphaFoldDB" id="A0A8J4T048"/>
<keyword evidence="3" id="KW-1185">Reference proteome</keyword>
<sequence length="74" mass="8667">MTTVSTNMFLVLRSDEAEQSYELIPPTNRSVCVKISRECFERLAKLESENKELRKQYQNLEAQVRQLCSFECGF</sequence>
<dbReference type="Proteomes" id="UP000748531">
    <property type="component" value="Unassembled WGS sequence"/>
</dbReference>
<organism evidence="2 3">
    <name type="scientific">Paragonimus heterotremus</name>
    <dbReference type="NCBI Taxonomy" id="100268"/>
    <lineage>
        <taxon>Eukaryota</taxon>
        <taxon>Metazoa</taxon>
        <taxon>Spiralia</taxon>
        <taxon>Lophotrochozoa</taxon>
        <taxon>Platyhelminthes</taxon>
        <taxon>Trematoda</taxon>
        <taxon>Digenea</taxon>
        <taxon>Plagiorchiida</taxon>
        <taxon>Troglotremata</taxon>
        <taxon>Troglotrematidae</taxon>
        <taxon>Paragonimus</taxon>
    </lineage>
</organism>
<dbReference type="EMBL" id="LUCH01017206">
    <property type="protein sequence ID" value="KAF5395236.1"/>
    <property type="molecule type" value="Genomic_DNA"/>
</dbReference>
<evidence type="ECO:0000256" key="1">
    <source>
        <dbReference type="SAM" id="Coils"/>
    </source>
</evidence>
<evidence type="ECO:0000313" key="3">
    <source>
        <dbReference type="Proteomes" id="UP000748531"/>
    </source>
</evidence>
<accession>A0A8J4T048</accession>
<reference evidence="2" key="1">
    <citation type="submission" date="2019-05" db="EMBL/GenBank/DDBJ databases">
        <title>Annotation for the trematode Paragonimus heterotremus.</title>
        <authorList>
            <person name="Choi Y.-J."/>
        </authorList>
    </citation>
    <scope>NUCLEOTIDE SEQUENCE</scope>
    <source>
        <strain evidence="2">LC</strain>
    </source>
</reference>
<proteinExistence type="predicted"/>
<gene>
    <name evidence="2" type="ORF">PHET_04288</name>
</gene>
<comment type="caution">
    <text evidence="2">The sequence shown here is derived from an EMBL/GenBank/DDBJ whole genome shotgun (WGS) entry which is preliminary data.</text>
</comment>
<protein>
    <submittedName>
        <fullName evidence="2">Uncharacterized protein</fullName>
    </submittedName>
</protein>